<dbReference type="NCBIfam" id="NF008811">
    <property type="entry name" value="PRK11835.1"/>
    <property type="match status" value="1"/>
</dbReference>
<evidence type="ECO:0000313" key="2">
    <source>
        <dbReference type="Proteomes" id="UP000028681"/>
    </source>
</evidence>
<dbReference type="KEGG" id="ete:ETEE_0333"/>
<dbReference type="Pfam" id="PF13989">
    <property type="entry name" value="YejG"/>
    <property type="match status" value="1"/>
</dbReference>
<dbReference type="EMBL" id="CP006664">
    <property type="protein sequence ID" value="AIJ06811.1"/>
    <property type="molecule type" value="Genomic_DNA"/>
</dbReference>
<dbReference type="InterPro" id="IPR020489">
    <property type="entry name" value="Uncharacterised_YejG"/>
</dbReference>
<protein>
    <submittedName>
        <fullName evidence="1">Uncharacterized protein</fullName>
    </submittedName>
</protein>
<proteinExistence type="predicted"/>
<dbReference type="HOGENOM" id="CLU_170187_0_0_6"/>
<accession>A0A076LF67</accession>
<gene>
    <name evidence="1" type="ORF">ETEE_0333</name>
</gene>
<dbReference type="Proteomes" id="UP000028681">
    <property type="component" value="Chromosome"/>
</dbReference>
<dbReference type="AlphaFoldDB" id="A0A076LF67"/>
<reference evidence="1 2" key="1">
    <citation type="journal article" date="2012" name="PLoS ONE">
        <title>Edwardsiella comparative phylogenomics reveal the new intra/inter-species taxonomic relationships, virulence evolution and niche adaptation mechanisms.</title>
        <authorList>
            <person name="Yang M."/>
            <person name="Lv Y."/>
            <person name="Xiao J."/>
            <person name="Wu H."/>
            <person name="Zheng H."/>
            <person name="Liu Q."/>
            <person name="Zhang Y."/>
            <person name="Wang Q."/>
        </authorList>
    </citation>
    <scope>NUCLEOTIDE SEQUENCE [LARGE SCALE GENOMIC DNA]</scope>
    <source>
        <strain evidence="2">080813</strain>
    </source>
</reference>
<evidence type="ECO:0000313" key="1">
    <source>
        <dbReference type="EMBL" id="AIJ06811.1"/>
    </source>
</evidence>
<sequence>MKKLCRVYHQGINVNNPQLSIVHRLPRRYRWASGRTGVQVEPIPDPEAQGAADRLIGLTLLSQRGESAWQVMRDMYLSLQEMPVACAIVALDGEPCLFVDPEDESTVMCRLKNDGVAIAEPIAAHAFL</sequence>
<name>A0A076LF67_9GAMM</name>
<organism evidence="1 2">
    <name type="scientific">Edwardsiella anguillarum ET080813</name>
    <dbReference type="NCBI Taxonomy" id="667120"/>
    <lineage>
        <taxon>Bacteria</taxon>
        <taxon>Pseudomonadati</taxon>
        <taxon>Pseudomonadota</taxon>
        <taxon>Gammaproteobacteria</taxon>
        <taxon>Enterobacterales</taxon>
        <taxon>Hafniaceae</taxon>
        <taxon>Edwardsiella</taxon>
    </lineage>
</organism>